<dbReference type="EMBL" id="BLRZ01000017">
    <property type="protein sequence ID" value="GFP29621.1"/>
    <property type="molecule type" value="Genomic_DNA"/>
</dbReference>
<dbReference type="AlphaFoldDB" id="A0A6V8P178"/>
<dbReference type="EMBL" id="BLRU01000258">
    <property type="protein sequence ID" value="GFP20122.1"/>
    <property type="molecule type" value="Genomic_DNA"/>
</dbReference>
<evidence type="ECO:0000313" key="7">
    <source>
        <dbReference type="EMBL" id="GFP38328.1"/>
    </source>
</evidence>
<keyword evidence="1" id="KW-0472">Membrane</keyword>
<evidence type="ECO:0000313" key="3">
    <source>
        <dbReference type="EMBL" id="GFP21909.1"/>
    </source>
</evidence>
<dbReference type="EMBL" id="BLSB01000004">
    <property type="protein sequence ID" value="GFP34364.1"/>
    <property type="molecule type" value="Genomic_DNA"/>
</dbReference>
<keyword evidence="1" id="KW-0812">Transmembrane</keyword>
<reference evidence="8 9" key="1">
    <citation type="journal article" date="2020" name="Front. Microbiol.">
        <title>Single-cell genomics of novel Actinobacteria with the Wood-Ljungdahl pathway discovered in a serpentinizing system.</title>
        <authorList>
            <person name="Merino N."/>
            <person name="Kawai M."/>
            <person name="Boyd E.S."/>
            <person name="Colman D.R."/>
            <person name="McGlynn S.E."/>
            <person name="Nealson K.H."/>
            <person name="Kurokawa K."/>
            <person name="Hongoh Y."/>
        </authorList>
    </citation>
    <scope>NUCLEOTIDE SEQUENCE [LARGE SCALE GENOMIC DNA]</scope>
    <source>
        <strain evidence="2 10">S03</strain>
        <strain evidence="3 12">S06</strain>
        <strain evidence="4 8">S25</strain>
        <strain evidence="5 13">S34</strain>
        <strain evidence="6 11">S43</strain>
        <strain evidence="7 9">S47</strain>
    </source>
</reference>
<evidence type="ECO:0000313" key="13">
    <source>
        <dbReference type="Proteomes" id="UP000588083"/>
    </source>
</evidence>
<dbReference type="Proteomes" id="UP000569018">
    <property type="component" value="Unassembled WGS sequence"/>
</dbReference>
<keyword evidence="13" id="KW-1185">Reference proteome</keyword>
<feature type="transmembrane region" description="Helical" evidence="1">
    <location>
        <begin position="29"/>
        <end position="51"/>
    </location>
</feature>
<dbReference type="EMBL" id="BLRX01000056">
    <property type="protein sequence ID" value="GFP25231.1"/>
    <property type="molecule type" value="Genomic_DNA"/>
</dbReference>
<evidence type="ECO:0000313" key="8">
    <source>
        <dbReference type="Proteomes" id="UP000543224"/>
    </source>
</evidence>
<evidence type="ECO:0000313" key="4">
    <source>
        <dbReference type="EMBL" id="GFP25231.1"/>
    </source>
</evidence>
<dbReference type="EMBL" id="BLSD01000001">
    <property type="protein sequence ID" value="GFP38328.1"/>
    <property type="molecule type" value="Genomic_DNA"/>
</dbReference>
<name>A0A6V8P178_9ACTN</name>
<dbReference type="Proteomes" id="UP000576480">
    <property type="component" value="Unassembled WGS sequence"/>
</dbReference>
<dbReference type="Proteomes" id="UP000543224">
    <property type="component" value="Unassembled WGS sequence"/>
</dbReference>
<dbReference type="Pfam" id="PF14029">
    <property type="entry name" value="DUF4244"/>
    <property type="match status" value="1"/>
</dbReference>
<evidence type="ECO:0000313" key="12">
    <source>
        <dbReference type="Proteomes" id="UP000580051"/>
    </source>
</evidence>
<evidence type="ECO:0000313" key="10">
    <source>
        <dbReference type="Proteomes" id="UP000574717"/>
    </source>
</evidence>
<evidence type="ECO:0000313" key="6">
    <source>
        <dbReference type="EMBL" id="GFP34364.1"/>
    </source>
</evidence>
<dbReference type="Proteomes" id="UP000588083">
    <property type="component" value="Unassembled WGS sequence"/>
</dbReference>
<keyword evidence="1" id="KW-1133">Transmembrane helix</keyword>
<dbReference type="RefSeq" id="WP_176226983.1">
    <property type="nucleotide sequence ID" value="NZ_BLRU01000258.1"/>
</dbReference>
<evidence type="ECO:0000313" key="9">
    <source>
        <dbReference type="Proteomes" id="UP000569018"/>
    </source>
</evidence>
<evidence type="ECO:0000313" key="5">
    <source>
        <dbReference type="EMBL" id="GFP29621.1"/>
    </source>
</evidence>
<dbReference type="InterPro" id="IPR025338">
    <property type="entry name" value="DUF4244"/>
</dbReference>
<organism evidence="4 8">
    <name type="scientific">Candidatus Hakubella thermalkaliphila</name>
    <dbReference type="NCBI Taxonomy" id="2754717"/>
    <lineage>
        <taxon>Bacteria</taxon>
        <taxon>Bacillati</taxon>
        <taxon>Actinomycetota</taxon>
        <taxon>Actinomycetota incertae sedis</taxon>
        <taxon>Candidatus Hakubellales</taxon>
        <taxon>Candidatus Hakubellaceae</taxon>
        <taxon>Candidatus Hakubella</taxon>
    </lineage>
</organism>
<sequence length="67" mass="7379">MRGWTKMRGWSRRILLRIWTEGGQATVEYALVIIFVVALAGILLSVGSPAMREAVSKMFSRVLGAIG</sequence>
<evidence type="ECO:0008006" key="14">
    <source>
        <dbReference type="Google" id="ProtNLM"/>
    </source>
</evidence>
<comment type="caution">
    <text evidence="4">The sequence shown here is derived from an EMBL/GenBank/DDBJ whole genome shotgun (WGS) entry which is preliminary data.</text>
</comment>
<evidence type="ECO:0000313" key="2">
    <source>
        <dbReference type="EMBL" id="GFP20122.1"/>
    </source>
</evidence>
<proteinExistence type="predicted"/>
<evidence type="ECO:0000313" key="11">
    <source>
        <dbReference type="Proteomes" id="UP000576480"/>
    </source>
</evidence>
<dbReference type="Proteomes" id="UP000574717">
    <property type="component" value="Unassembled WGS sequence"/>
</dbReference>
<dbReference type="EMBL" id="BLRV01000136">
    <property type="protein sequence ID" value="GFP21909.1"/>
    <property type="molecule type" value="Genomic_DNA"/>
</dbReference>
<dbReference type="Proteomes" id="UP000580051">
    <property type="component" value="Unassembled WGS sequence"/>
</dbReference>
<gene>
    <name evidence="2" type="ORF">HKBW3S03_01625</name>
    <name evidence="3" type="ORF">HKBW3S06_01135</name>
    <name evidence="4" type="ORF">HKBW3S25_00689</name>
    <name evidence="5" type="ORF">HKBW3S34_00541</name>
    <name evidence="6" type="ORF">HKBW3S43_00158</name>
    <name evidence="7" type="ORF">HKBW3S47_00029</name>
</gene>
<evidence type="ECO:0000256" key="1">
    <source>
        <dbReference type="SAM" id="Phobius"/>
    </source>
</evidence>
<accession>A0A6V8P178</accession>
<protein>
    <recommendedName>
        <fullName evidence="14">Pilus assembly protein Flp/PilA</fullName>
    </recommendedName>
</protein>